<dbReference type="PROSITE" id="PS51318">
    <property type="entry name" value="TAT"/>
    <property type="match status" value="1"/>
</dbReference>
<feature type="signal peptide" evidence="2">
    <location>
        <begin position="1"/>
        <end position="37"/>
    </location>
</feature>
<evidence type="ECO:0000313" key="4">
    <source>
        <dbReference type="Proteomes" id="UP000318720"/>
    </source>
</evidence>
<sequence>MSTSSRPRRAGARASAAVLAALTATGVTLITAPVAVAAPGDNGDVVIHRVGFPYSNERNQARVCDFYLAAFDFDTIRKVNWRIDNQPPTTGADPVAEGSISLSGGSGFTPPVMAESARRYQPLPNGQYRLTWVIDQTPTVDTDDTVPLGTGEERVFRVACPPAGPNGGPPAGGGGLAMTQNFTPVAGTAAVGLAAVGGVACLRLRRRRTDGAA</sequence>
<evidence type="ECO:0008006" key="5">
    <source>
        <dbReference type="Google" id="ProtNLM"/>
    </source>
</evidence>
<dbReference type="RefSeq" id="WP_141581202.1">
    <property type="nucleotide sequence ID" value="NZ_SPAZ01000056.1"/>
</dbReference>
<proteinExistence type="predicted"/>
<reference evidence="3 4" key="1">
    <citation type="submission" date="2019-03" db="EMBL/GenBank/DDBJ databases">
        <title>Comparative genomic analyses of the sweetpotato soil rot pathogen, Streptomyces ipomoeae.</title>
        <authorList>
            <person name="Ruschel Soares N."/>
            <person name="Badger J.H."/>
            <person name="Huguet-Tapia J.C."/>
            <person name="Clark C.A."/>
            <person name="Pettis G.S."/>
        </authorList>
    </citation>
    <scope>NUCLEOTIDE SEQUENCE [LARGE SCALE GENOMIC DNA]</scope>
    <source>
        <strain evidence="3 4">88-35</strain>
    </source>
</reference>
<keyword evidence="2" id="KW-0732">Signal</keyword>
<dbReference type="Proteomes" id="UP000318720">
    <property type="component" value="Unassembled WGS sequence"/>
</dbReference>
<organism evidence="3 4">
    <name type="scientific">Streptomyces ipomoeae</name>
    <dbReference type="NCBI Taxonomy" id="103232"/>
    <lineage>
        <taxon>Bacteria</taxon>
        <taxon>Bacillati</taxon>
        <taxon>Actinomycetota</taxon>
        <taxon>Actinomycetes</taxon>
        <taxon>Kitasatosporales</taxon>
        <taxon>Streptomycetaceae</taxon>
        <taxon>Streptomyces</taxon>
    </lineage>
</organism>
<dbReference type="InterPro" id="IPR006311">
    <property type="entry name" value="TAT_signal"/>
</dbReference>
<dbReference type="EMBL" id="SPAZ01000056">
    <property type="protein sequence ID" value="TQE37797.1"/>
    <property type="molecule type" value="Genomic_DNA"/>
</dbReference>
<feature type="region of interest" description="Disordered" evidence="1">
    <location>
        <begin position="85"/>
        <end position="104"/>
    </location>
</feature>
<accession>A0AAE8W5D4</accession>
<evidence type="ECO:0000313" key="3">
    <source>
        <dbReference type="EMBL" id="TQE37797.1"/>
    </source>
</evidence>
<evidence type="ECO:0000256" key="2">
    <source>
        <dbReference type="SAM" id="SignalP"/>
    </source>
</evidence>
<feature type="chain" id="PRO_5041955172" description="LPXTG cell wall anchor domain-containing protein" evidence="2">
    <location>
        <begin position="38"/>
        <end position="213"/>
    </location>
</feature>
<name>A0AAE8W5D4_9ACTN</name>
<evidence type="ECO:0000256" key="1">
    <source>
        <dbReference type="SAM" id="MobiDB-lite"/>
    </source>
</evidence>
<dbReference type="AlphaFoldDB" id="A0AAE8W5D4"/>
<protein>
    <recommendedName>
        <fullName evidence="5">LPXTG cell wall anchor domain-containing protein</fullName>
    </recommendedName>
</protein>
<gene>
    <name evidence="3" type="ORF">Sipo8835_07240</name>
</gene>
<comment type="caution">
    <text evidence="3">The sequence shown here is derived from an EMBL/GenBank/DDBJ whole genome shotgun (WGS) entry which is preliminary data.</text>
</comment>